<comment type="caution">
    <text evidence="1">The sequence shown here is derived from an EMBL/GenBank/DDBJ whole genome shotgun (WGS) entry which is preliminary data.</text>
</comment>
<accession>A0AAD7MRU1</accession>
<organism evidence="1 2">
    <name type="scientific">Mycena maculata</name>
    <dbReference type="NCBI Taxonomy" id="230809"/>
    <lineage>
        <taxon>Eukaryota</taxon>
        <taxon>Fungi</taxon>
        <taxon>Dikarya</taxon>
        <taxon>Basidiomycota</taxon>
        <taxon>Agaricomycotina</taxon>
        <taxon>Agaricomycetes</taxon>
        <taxon>Agaricomycetidae</taxon>
        <taxon>Agaricales</taxon>
        <taxon>Marasmiineae</taxon>
        <taxon>Mycenaceae</taxon>
        <taxon>Mycena</taxon>
    </lineage>
</organism>
<reference evidence="1" key="1">
    <citation type="submission" date="2023-03" db="EMBL/GenBank/DDBJ databases">
        <title>Massive genome expansion in bonnet fungi (Mycena s.s.) driven by repeated elements and novel gene families across ecological guilds.</title>
        <authorList>
            <consortium name="Lawrence Berkeley National Laboratory"/>
            <person name="Harder C.B."/>
            <person name="Miyauchi S."/>
            <person name="Viragh M."/>
            <person name="Kuo A."/>
            <person name="Thoen E."/>
            <person name="Andreopoulos B."/>
            <person name="Lu D."/>
            <person name="Skrede I."/>
            <person name="Drula E."/>
            <person name="Henrissat B."/>
            <person name="Morin E."/>
            <person name="Kohler A."/>
            <person name="Barry K."/>
            <person name="LaButti K."/>
            <person name="Morin E."/>
            <person name="Salamov A."/>
            <person name="Lipzen A."/>
            <person name="Mereny Z."/>
            <person name="Hegedus B."/>
            <person name="Baldrian P."/>
            <person name="Stursova M."/>
            <person name="Weitz H."/>
            <person name="Taylor A."/>
            <person name="Grigoriev I.V."/>
            <person name="Nagy L.G."/>
            <person name="Martin F."/>
            <person name="Kauserud H."/>
        </authorList>
    </citation>
    <scope>NUCLEOTIDE SEQUENCE</scope>
    <source>
        <strain evidence="1">CBHHK188m</strain>
    </source>
</reference>
<dbReference type="EMBL" id="JARJLG010000195">
    <property type="protein sequence ID" value="KAJ7729867.1"/>
    <property type="molecule type" value="Genomic_DNA"/>
</dbReference>
<sequence length="286" mass="32291">MAQVRGTTEKPVNLLSLTDLHRKLPTFCAHIAANPHVILDPTTPLDELTIDGKPFLDDFLLHSIRQLQPELPNLSHMISRMFSGAETGWIIFTPEFHVGGTFDSLTPEQLAVLHIPSTNDCSEGMLGTFRVHMRYHPNSTAHSFKNQTHKLLEKFVKREREKAEKGVKTRVAAALKKQTKSARLAATALELDVTKTKKLTSTVLKDQLAVYRDVLKDPVLTKKLWKDMATVDVRRNLVLEARGREMARWTAVNDRPTPRDGLAPMEDLAVDEYGYSAADDDEWEDE</sequence>
<gene>
    <name evidence="1" type="ORF">DFH07DRAFT_969386</name>
</gene>
<evidence type="ECO:0000313" key="1">
    <source>
        <dbReference type="EMBL" id="KAJ7729867.1"/>
    </source>
</evidence>
<dbReference type="AlphaFoldDB" id="A0AAD7MRU1"/>
<protein>
    <submittedName>
        <fullName evidence="1">Uncharacterized protein</fullName>
    </submittedName>
</protein>
<proteinExistence type="predicted"/>
<evidence type="ECO:0000313" key="2">
    <source>
        <dbReference type="Proteomes" id="UP001215280"/>
    </source>
</evidence>
<dbReference type="Proteomes" id="UP001215280">
    <property type="component" value="Unassembled WGS sequence"/>
</dbReference>
<name>A0AAD7MRU1_9AGAR</name>
<keyword evidence="2" id="KW-1185">Reference proteome</keyword>